<dbReference type="Gene3D" id="1.10.287.2250">
    <property type="match status" value="1"/>
</dbReference>
<feature type="signal peptide" evidence="1">
    <location>
        <begin position="1"/>
        <end position="37"/>
    </location>
</feature>
<dbReference type="InterPro" id="IPR038765">
    <property type="entry name" value="Papain-like_cys_pep_sf"/>
</dbReference>
<keyword evidence="1" id="KW-0732">Signal</keyword>
<evidence type="ECO:0000313" key="4">
    <source>
        <dbReference type="Proteomes" id="UP001153269"/>
    </source>
</evidence>
<accession>A0A9N7Z096</accession>
<dbReference type="InterPro" id="IPR013201">
    <property type="entry name" value="Prot_inhib_I29"/>
</dbReference>
<dbReference type="EMBL" id="CADEAL010003323">
    <property type="protein sequence ID" value="CAB1444207.1"/>
    <property type="molecule type" value="Genomic_DNA"/>
</dbReference>
<organism evidence="3 4">
    <name type="scientific">Pleuronectes platessa</name>
    <name type="common">European plaice</name>
    <dbReference type="NCBI Taxonomy" id="8262"/>
    <lineage>
        <taxon>Eukaryota</taxon>
        <taxon>Metazoa</taxon>
        <taxon>Chordata</taxon>
        <taxon>Craniata</taxon>
        <taxon>Vertebrata</taxon>
        <taxon>Euteleostomi</taxon>
        <taxon>Actinopterygii</taxon>
        <taxon>Neopterygii</taxon>
        <taxon>Teleostei</taxon>
        <taxon>Neoteleostei</taxon>
        <taxon>Acanthomorphata</taxon>
        <taxon>Carangaria</taxon>
        <taxon>Pleuronectiformes</taxon>
        <taxon>Pleuronectoidei</taxon>
        <taxon>Pleuronectidae</taxon>
        <taxon>Pleuronectes</taxon>
    </lineage>
</organism>
<proteinExistence type="predicted"/>
<keyword evidence="4" id="KW-1185">Reference proteome</keyword>
<comment type="caution">
    <text evidence="3">The sequence shown here is derived from an EMBL/GenBank/DDBJ whole genome shotgun (WGS) entry which is preliminary data.</text>
</comment>
<dbReference type="SUPFAM" id="SSF54001">
    <property type="entry name" value="Cysteine proteinases"/>
    <property type="match status" value="1"/>
</dbReference>
<evidence type="ECO:0000313" key="3">
    <source>
        <dbReference type="EMBL" id="CAB1444207.1"/>
    </source>
</evidence>
<dbReference type="SMART" id="SM00848">
    <property type="entry name" value="Inhibitor_I29"/>
    <property type="match status" value="1"/>
</dbReference>
<dbReference type="AlphaFoldDB" id="A0A9N7Z096"/>
<feature type="chain" id="PRO_5040105504" description="Cathepsin propeptide inhibitor domain-containing protein" evidence="1">
    <location>
        <begin position="38"/>
        <end position="92"/>
    </location>
</feature>
<gene>
    <name evidence="3" type="ORF">PLEPLA_LOCUS31923</name>
</gene>
<dbReference type="Pfam" id="PF08246">
    <property type="entry name" value="Inhibitor_I29"/>
    <property type="match status" value="1"/>
</dbReference>
<name>A0A9N7Z096_PLEPL</name>
<protein>
    <recommendedName>
        <fullName evidence="2">Cathepsin propeptide inhibitor domain-containing protein</fullName>
    </recommendedName>
</protein>
<reference evidence="3" key="1">
    <citation type="submission" date="2020-03" db="EMBL/GenBank/DDBJ databases">
        <authorList>
            <person name="Weist P."/>
        </authorList>
    </citation>
    <scope>NUCLEOTIDE SEQUENCE</scope>
</reference>
<feature type="domain" description="Cathepsin propeptide inhibitor" evidence="2">
    <location>
        <begin position="47"/>
        <end position="92"/>
    </location>
</feature>
<dbReference type="Proteomes" id="UP001153269">
    <property type="component" value="Unassembled WGS sequence"/>
</dbReference>
<evidence type="ECO:0000259" key="2">
    <source>
        <dbReference type="SMART" id="SM00848"/>
    </source>
</evidence>
<sequence length="92" mass="10385">MQGSRCTHNENAHNSSCITYRMKLLLVVAAALAVASCANNSVVDPEFHAWKLKFERSYSSPSEEAEHMQIWLRNREAVLEHNAMADQSNSSY</sequence>
<evidence type="ECO:0000256" key="1">
    <source>
        <dbReference type="SAM" id="SignalP"/>
    </source>
</evidence>